<keyword evidence="4" id="KW-0997">Cell inner membrane</keyword>
<gene>
    <name evidence="11" type="ORF">EYM_07760</name>
</gene>
<dbReference type="AlphaFoldDB" id="A0A0U3EBV9"/>
<proteinExistence type="inferred from homology"/>
<organism evidence="11 12">
    <name type="scientific">Ignicoccus islandicus DSM 13165</name>
    <dbReference type="NCBI Taxonomy" id="940295"/>
    <lineage>
        <taxon>Archaea</taxon>
        <taxon>Thermoproteota</taxon>
        <taxon>Thermoprotei</taxon>
        <taxon>Desulfurococcales</taxon>
        <taxon>Desulfurococcaceae</taxon>
        <taxon>Ignicoccus</taxon>
    </lineage>
</organism>
<dbReference type="InterPro" id="IPR052157">
    <property type="entry name" value="BCAA_transport_permease"/>
</dbReference>
<dbReference type="Pfam" id="PF02653">
    <property type="entry name" value="BPD_transp_2"/>
    <property type="match status" value="1"/>
</dbReference>
<feature type="transmembrane region" description="Helical" evidence="10">
    <location>
        <begin position="46"/>
        <end position="69"/>
    </location>
</feature>
<feature type="transmembrane region" description="Helical" evidence="10">
    <location>
        <begin position="100"/>
        <end position="119"/>
    </location>
</feature>
<evidence type="ECO:0000256" key="5">
    <source>
        <dbReference type="ARBA" id="ARBA00022692"/>
    </source>
</evidence>
<dbReference type="InterPro" id="IPR001851">
    <property type="entry name" value="ABC_transp_permease"/>
</dbReference>
<evidence type="ECO:0000256" key="1">
    <source>
        <dbReference type="ARBA" id="ARBA00004651"/>
    </source>
</evidence>
<dbReference type="OrthoDB" id="43815at2157"/>
<dbReference type="GO" id="GO:0015192">
    <property type="term" value="F:L-phenylalanine transmembrane transporter activity"/>
    <property type="evidence" value="ECO:0007669"/>
    <property type="project" value="TreeGrafter"/>
</dbReference>
<evidence type="ECO:0000256" key="8">
    <source>
        <dbReference type="ARBA" id="ARBA00023136"/>
    </source>
</evidence>
<accession>A0A0U3EBV9</accession>
<feature type="transmembrane region" description="Helical" evidence="10">
    <location>
        <begin position="126"/>
        <end position="147"/>
    </location>
</feature>
<protein>
    <recommendedName>
        <fullName evidence="13">Branched-chain amino acid ABC transporter permease</fullName>
    </recommendedName>
</protein>
<dbReference type="GO" id="GO:0005304">
    <property type="term" value="F:L-valine transmembrane transporter activity"/>
    <property type="evidence" value="ECO:0007669"/>
    <property type="project" value="TreeGrafter"/>
</dbReference>
<evidence type="ECO:0000256" key="9">
    <source>
        <dbReference type="ARBA" id="ARBA00037998"/>
    </source>
</evidence>
<evidence type="ECO:0000256" key="10">
    <source>
        <dbReference type="SAM" id="Phobius"/>
    </source>
</evidence>
<dbReference type="EMBL" id="CP006867">
    <property type="protein sequence ID" value="ALU12814.1"/>
    <property type="molecule type" value="Genomic_DNA"/>
</dbReference>
<dbReference type="GO" id="GO:0005886">
    <property type="term" value="C:plasma membrane"/>
    <property type="evidence" value="ECO:0007669"/>
    <property type="project" value="UniProtKB-SubCell"/>
</dbReference>
<feature type="transmembrane region" description="Helical" evidence="10">
    <location>
        <begin position="153"/>
        <end position="175"/>
    </location>
</feature>
<evidence type="ECO:0000256" key="6">
    <source>
        <dbReference type="ARBA" id="ARBA00022970"/>
    </source>
</evidence>
<dbReference type="GO" id="GO:1903806">
    <property type="term" value="P:L-isoleucine import across plasma membrane"/>
    <property type="evidence" value="ECO:0007669"/>
    <property type="project" value="TreeGrafter"/>
</dbReference>
<keyword evidence="7 10" id="KW-1133">Transmembrane helix</keyword>
<evidence type="ECO:0000256" key="4">
    <source>
        <dbReference type="ARBA" id="ARBA00022519"/>
    </source>
</evidence>
<feature type="transmembrane region" description="Helical" evidence="10">
    <location>
        <begin position="76"/>
        <end position="94"/>
    </location>
</feature>
<dbReference type="PANTHER" id="PTHR11795">
    <property type="entry name" value="BRANCHED-CHAIN AMINO ACID TRANSPORT SYSTEM PERMEASE PROTEIN LIVH"/>
    <property type="match status" value="1"/>
</dbReference>
<dbReference type="KEGG" id="iis:EYM_07760"/>
<keyword evidence="6" id="KW-0029">Amino-acid transport</keyword>
<dbReference type="GO" id="GO:0015188">
    <property type="term" value="F:L-isoleucine transmembrane transporter activity"/>
    <property type="evidence" value="ECO:0007669"/>
    <property type="project" value="TreeGrafter"/>
</dbReference>
<dbReference type="PANTHER" id="PTHR11795:SF371">
    <property type="entry name" value="HIGH-AFFINITY BRANCHED-CHAIN AMINO ACID TRANSPORT SYSTEM PERMEASE PROTEIN LIVH"/>
    <property type="match status" value="1"/>
</dbReference>
<keyword evidence="3" id="KW-1003">Cell membrane</keyword>
<dbReference type="STRING" id="940295.EYM_07760"/>
<reference evidence="11 12" key="1">
    <citation type="submission" date="2013-11" db="EMBL/GenBank/DDBJ databases">
        <title>Comparative genomics of Ignicoccus.</title>
        <authorList>
            <person name="Podar M."/>
        </authorList>
    </citation>
    <scope>NUCLEOTIDE SEQUENCE [LARGE SCALE GENOMIC DNA]</scope>
    <source>
        <strain evidence="11 12">DSM 13165</strain>
    </source>
</reference>
<evidence type="ECO:0000313" key="11">
    <source>
        <dbReference type="EMBL" id="ALU12814.1"/>
    </source>
</evidence>
<dbReference type="GO" id="GO:0015190">
    <property type="term" value="F:L-leucine transmembrane transporter activity"/>
    <property type="evidence" value="ECO:0007669"/>
    <property type="project" value="TreeGrafter"/>
</dbReference>
<keyword evidence="5 10" id="KW-0812">Transmembrane</keyword>
<name>A0A0U3EBV9_9CREN</name>
<evidence type="ECO:0008006" key="13">
    <source>
        <dbReference type="Google" id="ProtNLM"/>
    </source>
</evidence>
<dbReference type="CDD" id="cd06582">
    <property type="entry name" value="TM_PBP1_LivH_like"/>
    <property type="match status" value="1"/>
</dbReference>
<feature type="transmembrane region" description="Helical" evidence="10">
    <location>
        <begin position="414"/>
        <end position="432"/>
    </location>
</feature>
<feature type="transmembrane region" description="Helical" evidence="10">
    <location>
        <begin position="182"/>
        <end position="203"/>
    </location>
</feature>
<sequence length="443" mass="48006">MTLLQKKFAIGIIVIIALLILVYSLVPKEAWGTSYSQLPQVLVDTILLGNLYFLIAIGITMTFSVAKFANFAHGDVATVGAYAAYLLYNFAIVNGAVNGIVQPIFITGVVIGAVLSYFGKIKRNSTFLMLGVAILISAAILGIGTYVLPQNLILIAAEALIVSAIISLLSHILVYKPLSNKGATLVQLMVASIGVALIIRYSLYEMTWYSRQFLKTEIAYQSFGVQLSNFQAWIMNGTLLIAKPSLTETSEFIPAIEISPTGIAFKKLDAFEVLFNFPQPLISFTDLYIWSSATVLATVILLTLMFKKTKIGKAWRAVANNPVLAAACGIDIDSVVNLAWLVAGALAGLGGLFWAMQTQIYPELGWMILLNAFAVAVLGGLGSFWGTFAASYILAFAEQFGVTLLASIDPQYTGYRFLIPFTVFLLVLYLKPEGLAGLKTRKA</sequence>
<feature type="transmembrane region" description="Helical" evidence="10">
    <location>
        <begin position="368"/>
        <end position="394"/>
    </location>
</feature>
<feature type="transmembrane region" description="Helical" evidence="10">
    <location>
        <begin position="7"/>
        <end position="26"/>
    </location>
</feature>
<dbReference type="RefSeq" id="WP_075050503.1">
    <property type="nucleotide sequence ID" value="NZ_CP006867.1"/>
</dbReference>
<dbReference type="Proteomes" id="UP000060778">
    <property type="component" value="Chromosome"/>
</dbReference>
<dbReference type="GO" id="GO:0042941">
    <property type="term" value="P:D-alanine transmembrane transport"/>
    <property type="evidence" value="ECO:0007669"/>
    <property type="project" value="TreeGrafter"/>
</dbReference>
<evidence type="ECO:0000256" key="2">
    <source>
        <dbReference type="ARBA" id="ARBA00022448"/>
    </source>
</evidence>
<comment type="subcellular location">
    <subcellularLocation>
        <location evidence="1">Cell membrane</location>
        <topology evidence="1">Multi-pass membrane protein</topology>
    </subcellularLocation>
</comment>
<feature type="transmembrane region" description="Helical" evidence="10">
    <location>
        <begin position="287"/>
        <end position="306"/>
    </location>
</feature>
<evidence type="ECO:0000256" key="3">
    <source>
        <dbReference type="ARBA" id="ARBA00022475"/>
    </source>
</evidence>
<keyword evidence="12" id="KW-1185">Reference proteome</keyword>
<dbReference type="GO" id="GO:0015808">
    <property type="term" value="P:L-alanine transport"/>
    <property type="evidence" value="ECO:0007669"/>
    <property type="project" value="TreeGrafter"/>
</dbReference>
<keyword evidence="2" id="KW-0813">Transport</keyword>
<keyword evidence="8 10" id="KW-0472">Membrane</keyword>
<evidence type="ECO:0000256" key="7">
    <source>
        <dbReference type="ARBA" id="ARBA00022989"/>
    </source>
</evidence>
<evidence type="ECO:0000313" key="12">
    <source>
        <dbReference type="Proteomes" id="UP000060778"/>
    </source>
</evidence>
<comment type="similarity">
    <text evidence="9">Belongs to the binding-protein-dependent transport system permease family. LivHM subfamily.</text>
</comment>
<dbReference type="GeneID" id="30680923"/>
<feature type="transmembrane region" description="Helical" evidence="10">
    <location>
        <begin position="338"/>
        <end position="356"/>
    </location>
</feature>